<evidence type="ECO:0000256" key="2">
    <source>
        <dbReference type="ARBA" id="ARBA00023242"/>
    </source>
</evidence>
<dbReference type="Proteomes" id="UP001152803">
    <property type="component" value="Unassembled WGS sequence"/>
</dbReference>
<keyword evidence="4" id="KW-0863">Zinc-finger</keyword>
<keyword evidence="4" id="KW-0862">Zinc</keyword>
<dbReference type="Pfam" id="PF00644">
    <property type="entry name" value="PARP"/>
    <property type="match status" value="1"/>
</dbReference>
<dbReference type="PROSITE" id="PS50918">
    <property type="entry name" value="WWE"/>
    <property type="match status" value="2"/>
</dbReference>
<dbReference type="Pfam" id="PF02825">
    <property type="entry name" value="WWE"/>
    <property type="match status" value="1"/>
</dbReference>
<organism evidence="9 10">
    <name type="scientific">Conger conger</name>
    <name type="common">Conger eel</name>
    <name type="synonym">Muraena conger</name>
    <dbReference type="NCBI Taxonomy" id="82655"/>
    <lineage>
        <taxon>Eukaryota</taxon>
        <taxon>Metazoa</taxon>
        <taxon>Chordata</taxon>
        <taxon>Craniata</taxon>
        <taxon>Vertebrata</taxon>
        <taxon>Euteleostomi</taxon>
        <taxon>Actinopterygii</taxon>
        <taxon>Neopterygii</taxon>
        <taxon>Teleostei</taxon>
        <taxon>Anguilliformes</taxon>
        <taxon>Congridae</taxon>
        <taxon>Conger</taxon>
    </lineage>
</organism>
<comment type="subcellular location">
    <subcellularLocation>
        <location evidence="1">Nucleus</location>
    </subcellularLocation>
</comment>
<evidence type="ECO:0000259" key="7">
    <source>
        <dbReference type="PROSITE" id="PS50918"/>
    </source>
</evidence>
<proteinExistence type="inferred from homology"/>
<feature type="region of interest" description="Disordered" evidence="5">
    <location>
        <begin position="270"/>
        <end position="295"/>
    </location>
</feature>
<dbReference type="OrthoDB" id="6133115at2759"/>
<dbReference type="InterPro" id="IPR051712">
    <property type="entry name" value="ARTD-AVP"/>
</dbReference>
<dbReference type="PANTHER" id="PTHR45740">
    <property type="entry name" value="POLY [ADP-RIBOSE] POLYMERASE"/>
    <property type="match status" value="1"/>
</dbReference>
<feature type="compositionally biased region" description="Basic residues" evidence="5">
    <location>
        <begin position="140"/>
        <end position="149"/>
    </location>
</feature>
<dbReference type="EMBL" id="JAFJMO010000006">
    <property type="protein sequence ID" value="KAJ8274196.1"/>
    <property type="molecule type" value="Genomic_DNA"/>
</dbReference>
<dbReference type="GO" id="GO:1990404">
    <property type="term" value="F:NAD+-protein mono-ADP-ribosyltransferase activity"/>
    <property type="evidence" value="ECO:0007669"/>
    <property type="project" value="TreeGrafter"/>
</dbReference>
<comment type="similarity">
    <text evidence="3">Belongs to the ARTD/PARP family.</text>
</comment>
<dbReference type="InterPro" id="IPR004170">
    <property type="entry name" value="WWE_dom"/>
</dbReference>
<comment type="caution">
    <text evidence="9">The sequence shown here is derived from an EMBL/GenBank/DDBJ whole genome shotgun (WGS) entry which is preliminary data.</text>
</comment>
<dbReference type="SUPFAM" id="SSF56399">
    <property type="entry name" value="ADP-ribosylation"/>
    <property type="match status" value="1"/>
</dbReference>
<dbReference type="Pfam" id="PF23466">
    <property type="entry name" value="WWE_4"/>
    <property type="match status" value="1"/>
</dbReference>
<dbReference type="InterPro" id="IPR012317">
    <property type="entry name" value="Poly(ADP-ribose)pol_cat_dom"/>
</dbReference>
<dbReference type="Gene3D" id="3.30.720.50">
    <property type="match status" value="1"/>
</dbReference>
<dbReference type="Gene3D" id="4.10.1000.10">
    <property type="entry name" value="Zinc finger, CCCH-type"/>
    <property type="match status" value="1"/>
</dbReference>
<dbReference type="PROSITE" id="PS51059">
    <property type="entry name" value="PARP_CATALYTIC"/>
    <property type="match status" value="1"/>
</dbReference>
<evidence type="ECO:0000313" key="10">
    <source>
        <dbReference type="Proteomes" id="UP001152803"/>
    </source>
</evidence>
<dbReference type="SUPFAM" id="SSF117839">
    <property type="entry name" value="WWE domain"/>
    <property type="match status" value="2"/>
</dbReference>
<dbReference type="SMART" id="SM00356">
    <property type="entry name" value="ZnF_C3H1"/>
    <property type="match status" value="1"/>
</dbReference>
<feature type="zinc finger region" description="C3H1-type" evidence="4">
    <location>
        <begin position="179"/>
        <end position="206"/>
    </location>
</feature>
<feature type="region of interest" description="Disordered" evidence="5">
    <location>
        <begin position="388"/>
        <end position="426"/>
    </location>
</feature>
<keyword evidence="10" id="KW-1185">Reference proteome</keyword>
<evidence type="ECO:0000256" key="1">
    <source>
        <dbReference type="ARBA" id="ARBA00004123"/>
    </source>
</evidence>
<evidence type="ECO:0000313" key="9">
    <source>
        <dbReference type="EMBL" id="KAJ8274196.1"/>
    </source>
</evidence>
<feature type="domain" description="PARP catalytic" evidence="8">
    <location>
        <begin position="429"/>
        <end position="637"/>
    </location>
</feature>
<feature type="compositionally biased region" description="Low complexity" evidence="5">
    <location>
        <begin position="273"/>
        <end position="295"/>
    </location>
</feature>
<dbReference type="PANTHER" id="PTHR45740:SF7">
    <property type="entry name" value="PROTEIN MONO-ADP-RIBOSYLTRANSFERASE TIPARP"/>
    <property type="match status" value="1"/>
</dbReference>
<dbReference type="InterPro" id="IPR000571">
    <property type="entry name" value="Znf_CCCH"/>
</dbReference>
<dbReference type="Gene3D" id="3.90.228.10">
    <property type="match status" value="1"/>
</dbReference>
<reference evidence="9" key="1">
    <citation type="journal article" date="2023" name="Science">
        <title>Genome structures resolve the early diversification of teleost fishes.</title>
        <authorList>
            <person name="Parey E."/>
            <person name="Louis A."/>
            <person name="Montfort J."/>
            <person name="Bouchez O."/>
            <person name="Roques C."/>
            <person name="Iampietro C."/>
            <person name="Lluch J."/>
            <person name="Castinel A."/>
            <person name="Donnadieu C."/>
            <person name="Desvignes T."/>
            <person name="Floi Bucao C."/>
            <person name="Jouanno E."/>
            <person name="Wen M."/>
            <person name="Mejri S."/>
            <person name="Dirks R."/>
            <person name="Jansen H."/>
            <person name="Henkel C."/>
            <person name="Chen W.J."/>
            <person name="Zahm M."/>
            <person name="Cabau C."/>
            <person name="Klopp C."/>
            <person name="Thompson A.W."/>
            <person name="Robinson-Rechavi M."/>
            <person name="Braasch I."/>
            <person name="Lecointre G."/>
            <person name="Bobe J."/>
            <person name="Postlethwait J.H."/>
            <person name="Berthelot C."/>
            <person name="Roest Crollius H."/>
            <person name="Guiguen Y."/>
        </authorList>
    </citation>
    <scope>NUCLEOTIDE SEQUENCE</scope>
    <source>
        <strain evidence="9">Concon-B</strain>
    </source>
</reference>
<feature type="domain" description="WWE" evidence="7">
    <location>
        <begin position="196"/>
        <end position="274"/>
    </location>
</feature>
<evidence type="ECO:0000256" key="3">
    <source>
        <dbReference type="ARBA" id="ARBA00024347"/>
    </source>
</evidence>
<evidence type="ECO:0000259" key="6">
    <source>
        <dbReference type="PROSITE" id="PS50103"/>
    </source>
</evidence>
<dbReference type="GO" id="GO:0005634">
    <property type="term" value="C:nucleus"/>
    <property type="evidence" value="ECO:0007669"/>
    <property type="project" value="UniProtKB-SubCell"/>
</dbReference>
<name>A0A9Q1DKW3_CONCO</name>
<keyword evidence="4" id="KW-0479">Metal-binding</keyword>
<dbReference type="AlphaFoldDB" id="A0A9Q1DKW3"/>
<evidence type="ECO:0000259" key="8">
    <source>
        <dbReference type="PROSITE" id="PS51059"/>
    </source>
</evidence>
<evidence type="ECO:0000256" key="4">
    <source>
        <dbReference type="PROSITE-ProRule" id="PRU00723"/>
    </source>
</evidence>
<feature type="region of interest" description="Disordered" evidence="5">
    <location>
        <begin position="96"/>
        <end position="155"/>
    </location>
</feature>
<feature type="domain" description="C3H1-type" evidence="6">
    <location>
        <begin position="179"/>
        <end position="206"/>
    </location>
</feature>
<dbReference type="GO" id="GO:0003950">
    <property type="term" value="F:NAD+ poly-ADP-ribosyltransferase activity"/>
    <property type="evidence" value="ECO:0007669"/>
    <property type="project" value="InterPro"/>
</dbReference>
<dbReference type="GO" id="GO:0008270">
    <property type="term" value="F:zinc ion binding"/>
    <property type="evidence" value="ECO:0007669"/>
    <property type="project" value="UniProtKB-KW"/>
</dbReference>
<dbReference type="PROSITE" id="PS50103">
    <property type="entry name" value="ZF_C3H1"/>
    <property type="match status" value="1"/>
</dbReference>
<accession>A0A9Q1DKW3</accession>
<feature type="domain" description="WWE" evidence="7">
    <location>
        <begin position="288"/>
        <end position="366"/>
    </location>
</feature>
<protein>
    <submittedName>
        <fullName evidence="9">Uncharacterized protein</fullName>
    </submittedName>
</protein>
<dbReference type="CDD" id="cd01439">
    <property type="entry name" value="TCCD_inducible_PARP_like"/>
    <property type="match status" value="1"/>
</dbReference>
<gene>
    <name evidence="9" type="ORF">COCON_G00088210</name>
</gene>
<sequence>METAVYRIPLVKPCFKKKDGQRKLDAKRLQGLDPLLTSLLTSDTLVAGDGVFLAPKALREHSHRHLCCSAVPKPAWRKRACPRDQSSAPAVLPVNGLEETAGIRRPPDSGGGTGAPRRQAPGVANGNHRTLRPAPGQRVGGRRAQRLPGRRNIPGESEEASLDLVFDFLTQLQYHTHQEEGVAICVDFLRGTCAYGSDCAFHHTVLPYHWQVRRAEGGAWRSLSDQSQDQLERLYCNPDNESVRLNHGGRVFTLDLCTMRVQDHEFDQVRRLSAPSSPSSSSSSSSAATPPDANPASNCHTVWKYFCKDNLGWREYSKLVVRLIEEASGRGLVEVRFVTLQNQYVLNIQDGFQQNAILGYRRPIRKRPVFLSSVLLTPYLRTLGGLSSSESLGNSRPPSPNSPALVSQSAQALPNPTAPAPTPAPARVFPETWLPMRPSQDFLQVPVSPEDRSYRTVYSLFHRTVSETRFRILRILRVQNPYLWEKYKRKKEYMSRKLSESERGQNERHLFHGTSQDAVDGICKHNFDPRVCGKHATMFGQGSYFARKAVYSHNFSKRSSKGLHFMFLAKVLSGRVTVGNPCMRRPPPLCPGDPSSDLFDSCVDNWADPQVFVIFNDDQSYPYFVIEYEEVSSTVSI</sequence>
<dbReference type="Pfam" id="PF00642">
    <property type="entry name" value="zf-CCCH"/>
    <property type="match status" value="1"/>
</dbReference>
<evidence type="ECO:0000256" key="5">
    <source>
        <dbReference type="SAM" id="MobiDB-lite"/>
    </source>
</evidence>
<dbReference type="InterPro" id="IPR037197">
    <property type="entry name" value="WWE_dom_sf"/>
</dbReference>
<keyword evidence="2" id="KW-0539">Nucleus</keyword>